<accession>A0A6B9J1K8</accession>
<keyword evidence="2" id="KW-1185">Reference proteome</keyword>
<dbReference type="Proteomes" id="UP000436513">
    <property type="component" value="Segment"/>
</dbReference>
<evidence type="ECO:0000313" key="2">
    <source>
        <dbReference type="Proteomes" id="UP000436513"/>
    </source>
</evidence>
<protein>
    <submittedName>
        <fullName evidence="1">Uncharacterized protein</fullName>
    </submittedName>
</protein>
<gene>
    <name evidence="1" type="ORF">RL38J1_232</name>
</gene>
<name>A0A6B9J1K8_9CAUD</name>
<reference evidence="1 2" key="1">
    <citation type="submission" date="2019-10" db="EMBL/GenBank/DDBJ databases">
        <title>Complete genome sequence of bacteriophage vB_RLeM_RL38JI.</title>
        <authorList>
            <person name="Gunathilake D."/>
            <person name="Bhat S."/>
            <person name="Yost C.K."/>
            <person name="Hynes M.F."/>
        </authorList>
    </citation>
    <scope>NUCLEOTIDE SEQUENCE [LARGE SCALE GENOMIC DNA]</scope>
</reference>
<proteinExistence type="predicted"/>
<evidence type="ECO:0000313" key="1">
    <source>
        <dbReference type="EMBL" id="QGZ14067.1"/>
    </source>
</evidence>
<organism evidence="1 2">
    <name type="scientific">Rhizobium phage RL38J1</name>
    <dbReference type="NCBI Taxonomy" id="2663232"/>
    <lineage>
        <taxon>Viruses</taxon>
        <taxon>Duplodnaviria</taxon>
        <taxon>Heunggongvirae</taxon>
        <taxon>Uroviricota</taxon>
        <taxon>Caudoviricetes</taxon>
        <taxon>Pootjesviridae</taxon>
        <taxon>Innesvirus</taxon>
        <taxon>Innesvirus RL38J1</taxon>
    </lineage>
</organism>
<sequence>MAQTVELIFGSINENMECALQQEEIMIACGPGDPYYRIAKANVEYYLKCAAALERGETHLEVKHADRFK</sequence>
<dbReference type="EMBL" id="MN549360">
    <property type="protein sequence ID" value="QGZ14067.1"/>
    <property type="molecule type" value="Genomic_DNA"/>
</dbReference>